<dbReference type="EMBL" id="MK072273">
    <property type="protein sequence ID" value="AYV81402.1"/>
    <property type="molecule type" value="Genomic_DNA"/>
</dbReference>
<protein>
    <submittedName>
        <fullName evidence="1">Uncharacterized protein</fullName>
    </submittedName>
</protein>
<proteinExistence type="predicted"/>
<sequence>MTQLERYLIKDLSRIVMDLSFDMGPFDKCMNELKKIHRVGNYREDPDDEICWEHGYYWTFLKNIMVDQYLNKYQIQYFHEIVKIRERRNIITWDFYRKYDYLQGDERRALWQGVRYKQSEERKPVYSVSAITERVFDKYQRKFVSESGPIVVDYGSISIAISVFREIYGTM</sequence>
<name>A0A3G5A2G4_9VIRU</name>
<accession>A0A3G5A2G4</accession>
<organism evidence="1">
    <name type="scientific">Harvfovirus sp</name>
    <dbReference type="NCBI Taxonomy" id="2487768"/>
    <lineage>
        <taxon>Viruses</taxon>
        <taxon>Varidnaviria</taxon>
        <taxon>Bamfordvirae</taxon>
        <taxon>Nucleocytoviricota</taxon>
        <taxon>Megaviricetes</taxon>
        <taxon>Imitervirales</taxon>
        <taxon>Mimiviridae</taxon>
        <taxon>Klosneuvirinae</taxon>
    </lineage>
</organism>
<gene>
    <name evidence="1" type="ORF">Harvfovirus31_18</name>
</gene>
<evidence type="ECO:0000313" key="1">
    <source>
        <dbReference type="EMBL" id="AYV81402.1"/>
    </source>
</evidence>
<reference evidence="1" key="1">
    <citation type="submission" date="2018-10" db="EMBL/GenBank/DDBJ databases">
        <title>Hidden diversity of soil giant viruses.</title>
        <authorList>
            <person name="Schulz F."/>
            <person name="Alteio L."/>
            <person name="Goudeau D."/>
            <person name="Ryan E.M."/>
            <person name="Malmstrom R.R."/>
            <person name="Blanchard J."/>
            <person name="Woyke T."/>
        </authorList>
    </citation>
    <scope>NUCLEOTIDE SEQUENCE</scope>
    <source>
        <strain evidence="1">HAV1</strain>
    </source>
</reference>